<proteinExistence type="predicted"/>
<keyword evidence="2" id="KW-1185">Reference proteome</keyword>
<name>A0A927ASI6_9BACT</name>
<dbReference type="InterPro" id="IPR034122">
    <property type="entry name" value="Retropepsin-like_bacterial"/>
</dbReference>
<evidence type="ECO:0000313" key="2">
    <source>
        <dbReference type="Proteomes" id="UP000598820"/>
    </source>
</evidence>
<protein>
    <submittedName>
        <fullName evidence="1">Retropepsin-like domain-containing protein</fullName>
    </submittedName>
</protein>
<evidence type="ECO:0000313" key="1">
    <source>
        <dbReference type="EMBL" id="MBD2703916.1"/>
    </source>
</evidence>
<dbReference type="EMBL" id="JACWZY010000026">
    <property type="protein sequence ID" value="MBD2703916.1"/>
    <property type="molecule type" value="Genomic_DNA"/>
</dbReference>
<comment type="caution">
    <text evidence="1">The sequence shown here is derived from an EMBL/GenBank/DDBJ whole genome shotgun (WGS) entry which is preliminary data.</text>
</comment>
<sequence length="290" mass="32370">MKRYKGTRRYFCPNSAPVFILLRFAFLLLIGCTANGQAIRQPTFLTVRDNLMYIPVKVNGRGPYNFLLNSGVTGMARIDRRLAKELGLNIVGFQQNTTGNQVKREFLVGVNQLSAGNSSHSALQLAVDEYNPVVKPQLTDGLIGQNFFDGYLITIDGPNHQWLVTKDTLSRQAKGVLTYSKSFVITGTVGSKVMPFNLDVSSNQALLFPKSSLVGVHYTDTANQQVITQGNTNFVLQEAIIQDEIVLGGLRLINQKIYYSDKVHQISIGTAFLKDHVVRFDQRKKLIRID</sequence>
<organism evidence="1 2">
    <name type="scientific">Spirosoma profusum</name>
    <dbReference type="NCBI Taxonomy" id="2771354"/>
    <lineage>
        <taxon>Bacteria</taxon>
        <taxon>Pseudomonadati</taxon>
        <taxon>Bacteroidota</taxon>
        <taxon>Cytophagia</taxon>
        <taxon>Cytophagales</taxon>
        <taxon>Cytophagaceae</taxon>
        <taxon>Spirosoma</taxon>
    </lineage>
</organism>
<dbReference type="RefSeq" id="WP_190890051.1">
    <property type="nucleotide sequence ID" value="NZ_JACWZY010000026.1"/>
</dbReference>
<accession>A0A927ASI6</accession>
<gene>
    <name evidence="1" type="ORF">IC229_24945</name>
</gene>
<dbReference type="Gene3D" id="2.40.70.10">
    <property type="entry name" value="Acid Proteases"/>
    <property type="match status" value="1"/>
</dbReference>
<dbReference type="AlphaFoldDB" id="A0A927ASI6"/>
<dbReference type="Proteomes" id="UP000598820">
    <property type="component" value="Unassembled WGS sequence"/>
</dbReference>
<reference evidence="1" key="1">
    <citation type="submission" date="2020-09" db="EMBL/GenBank/DDBJ databases">
        <authorList>
            <person name="Kim M.K."/>
        </authorList>
    </citation>
    <scope>NUCLEOTIDE SEQUENCE</scope>
    <source>
        <strain evidence="1">BT702</strain>
    </source>
</reference>
<dbReference type="CDD" id="cd05483">
    <property type="entry name" value="retropepsin_like_bacteria"/>
    <property type="match status" value="1"/>
</dbReference>
<dbReference type="InterPro" id="IPR021109">
    <property type="entry name" value="Peptidase_aspartic_dom_sf"/>
</dbReference>